<evidence type="ECO:0000313" key="11">
    <source>
        <dbReference type="Proteomes" id="UP001222770"/>
    </source>
</evidence>
<feature type="transmembrane region" description="Helical" evidence="8">
    <location>
        <begin position="38"/>
        <end position="61"/>
    </location>
</feature>
<comment type="caution">
    <text evidence="10">The sequence shown here is derived from an EMBL/GenBank/DDBJ whole genome shotgun (WGS) entry which is preliminary data.</text>
</comment>
<comment type="pathway">
    <text evidence="3">One-carbon metabolism; methylamine degradation.</text>
</comment>
<dbReference type="RefSeq" id="WP_277274883.1">
    <property type="nucleotide sequence ID" value="NZ_JAROCY010000001.1"/>
</dbReference>
<proteinExistence type="predicted"/>
<dbReference type="Proteomes" id="UP001222770">
    <property type="component" value="Unassembled WGS sequence"/>
</dbReference>
<evidence type="ECO:0000256" key="4">
    <source>
        <dbReference type="ARBA" id="ARBA00019078"/>
    </source>
</evidence>
<name>A0ABT6CCW8_9SPHN</name>
<reference evidence="10 11" key="1">
    <citation type="submission" date="2023-03" db="EMBL/GenBank/DDBJ databases">
        <title>Novosphingobium cyanobacteriorum sp. nov., isolated from a eutrophic reservoir during the Microcystis bloom period.</title>
        <authorList>
            <person name="Kang M."/>
            <person name="Le V."/>
            <person name="Ko S.-R."/>
            <person name="Lee S.-A."/>
            <person name="Ahn C.-Y."/>
        </authorList>
    </citation>
    <scope>NUCLEOTIDE SEQUENCE [LARGE SCALE GENOMIC DNA]</scope>
    <source>
        <strain evidence="10 11">HBC54</strain>
    </source>
</reference>
<evidence type="ECO:0000313" key="10">
    <source>
        <dbReference type="EMBL" id="MDF8331777.1"/>
    </source>
</evidence>
<evidence type="ECO:0000256" key="1">
    <source>
        <dbReference type="ARBA" id="ARBA00003475"/>
    </source>
</evidence>
<evidence type="ECO:0000256" key="7">
    <source>
        <dbReference type="ARBA" id="ARBA00023136"/>
    </source>
</evidence>
<keyword evidence="11" id="KW-1185">Reference proteome</keyword>
<evidence type="ECO:0000256" key="2">
    <source>
        <dbReference type="ARBA" id="ARBA00004141"/>
    </source>
</evidence>
<evidence type="ECO:0000256" key="8">
    <source>
        <dbReference type="SAM" id="Phobius"/>
    </source>
</evidence>
<feature type="transmembrane region" description="Helical" evidence="8">
    <location>
        <begin position="134"/>
        <end position="154"/>
    </location>
</feature>
<protein>
    <recommendedName>
        <fullName evidence="4">Methylamine utilization protein MauE</fullName>
    </recommendedName>
</protein>
<sequence>MAALTIFCAMLLAGSALHKAMARERLAAAASRLVGASPALGPVLLVLAGAVELIAAVCLLIEPLRVAGGIAATVLWAGYTLMLVRRRGETLDCGCDLNARAKPVTAVLAARPAVLSALAAFVSTLPAAPVTLDAPFAAAGLLALYLGASELLAIPRPAWRTV</sequence>
<dbReference type="InterPro" id="IPR009908">
    <property type="entry name" value="Methylamine_util_MauE"/>
</dbReference>
<evidence type="ECO:0000259" key="9">
    <source>
        <dbReference type="Pfam" id="PF07291"/>
    </source>
</evidence>
<evidence type="ECO:0000256" key="6">
    <source>
        <dbReference type="ARBA" id="ARBA00022989"/>
    </source>
</evidence>
<accession>A0ABT6CCW8</accession>
<feature type="domain" description="Methylamine utilisation protein MauE" evidence="9">
    <location>
        <begin position="3"/>
        <end position="122"/>
    </location>
</feature>
<keyword evidence="7 8" id="KW-0472">Membrane</keyword>
<organism evidence="10 11">
    <name type="scientific">Novosphingobium cyanobacteriorum</name>
    <dbReference type="NCBI Taxonomy" id="3024215"/>
    <lineage>
        <taxon>Bacteria</taxon>
        <taxon>Pseudomonadati</taxon>
        <taxon>Pseudomonadota</taxon>
        <taxon>Alphaproteobacteria</taxon>
        <taxon>Sphingomonadales</taxon>
        <taxon>Sphingomonadaceae</taxon>
        <taxon>Novosphingobium</taxon>
    </lineage>
</organism>
<evidence type="ECO:0000256" key="3">
    <source>
        <dbReference type="ARBA" id="ARBA00004856"/>
    </source>
</evidence>
<keyword evidence="5 8" id="KW-0812">Transmembrane</keyword>
<feature type="transmembrane region" description="Helical" evidence="8">
    <location>
        <begin position="108"/>
        <end position="128"/>
    </location>
</feature>
<dbReference type="Pfam" id="PF07291">
    <property type="entry name" value="MauE"/>
    <property type="match status" value="1"/>
</dbReference>
<keyword evidence="6 8" id="KW-1133">Transmembrane helix</keyword>
<gene>
    <name evidence="10" type="ORF">POM99_01055</name>
</gene>
<dbReference type="EMBL" id="JAROCY010000001">
    <property type="protein sequence ID" value="MDF8331777.1"/>
    <property type="molecule type" value="Genomic_DNA"/>
</dbReference>
<comment type="function">
    <text evidence="1">May be specifically involved in the processing, transport, and/or maturation of the MADH beta-subunit.</text>
</comment>
<comment type="subcellular location">
    <subcellularLocation>
        <location evidence="2">Membrane</location>
        <topology evidence="2">Multi-pass membrane protein</topology>
    </subcellularLocation>
</comment>
<evidence type="ECO:0000256" key="5">
    <source>
        <dbReference type="ARBA" id="ARBA00022692"/>
    </source>
</evidence>